<evidence type="ECO:0000313" key="2">
    <source>
        <dbReference type="EMBL" id="KAG5380436.1"/>
    </source>
</evidence>
<dbReference type="Pfam" id="PF00646">
    <property type="entry name" value="F-box"/>
    <property type="match status" value="2"/>
</dbReference>
<dbReference type="SMART" id="SM00256">
    <property type="entry name" value="FBOX"/>
    <property type="match status" value="2"/>
</dbReference>
<dbReference type="PANTHER" id="PTHR31900">
    <property type="entry name" value="F-BOX/RNI SUPERFAMILY PROTEIN-RELATED"/>
    <property type="match status" value="1"/>
</dbReference>
<name>A0ABQ7L5A7_BRACM</name>
<sequence length="1074" mass="122679">MAEPFVSFLSFLLKTQPDYALSHPRQKPFSDTSRQAMRKRITAILQRSRPTPTTDAPRLQRFLSIYTDYLESKLMNSANSEEEYSNPRDLEVRVHYLLKEVKELYNRFRDTSDRLSALPDTLITQILLYLPTKDSIKTKILSKRFKDLWLQVPGLEMHSHEPAAINNFIATFLQRNRGSRLQKFKITYNGRNVCSHGNSEFIAGVVNRGVQQLDVGSSTLKRPLTNDLVHVNIYKSNTLVSLKLANVGMQNPPEFGVSLPCLKTMHLEDITTKDPLIVEKLISGCPVLEDLTVFRAFDDNVPVMRVRSLSLKRFCVKLSRARIIHGKEYAVEVDAPGLKYMNFGDNLSDRVVAKNLSSLFKVDIDAQFSFGITTTITVQMKNAIISDFLKGVSGVRHMIISQPTLESLYSWMNNGAFTKFSNLTRLEVSFCTDLLQRLPHFLEGFPKLKHLTLNLLYLKDLEPENLELTVVPQCLLGTLECVEVKEVATVEKAGKKRARYIKRTKVSKHMKKIWIEAVRYILENSLVLKKLVLCFSSVTNSVLEISEALPTNVILQRRVTPGTSSRTLQMFISIYTDYLESKLMSSANSEEEYSNPRDLEVRIHYLEKEVQELWNRLRDLRFSDRLSALPNTLITQILLYLPTKESIKTSFLSKRFKDLWLQVPGLEFHSHEPPAIRNFIVTFFQINRGSRLQRFKVTYNGRNVCLHGTSEFIAGVVNRGVQQLDVGSGTLKRPLTNDLVHVNIYKSNTLVSLKLANVGMQNPPEFGVSLPCLKTMHLEDITTKDPLIVEKLISGCPVLEDLTVFRVFDDNVPFLRVRSQCLKRFRVKFGRSRKIYGKEYAIEVDAPGLKYMNFRDDLSDKVVVKNLSSLFKVDIDTQFGTSTLQIKKSIISDFLKGIPSVRHMIISQPTLEVLYSCMKHGPFTKFCNLTRLEASFCTVLLQTLPYFLEGFPKLKHLTLNLLYLKDLEPENLELTVVPQCLLCTLECVEVKEVATVEKAGKKRARYIKRTKVSKHMKKIWIEVVRYILENSLVLKKLVLCFSPVTNSVLEISEALPTFTIGSPGCEIFNHLTSL</sequence>
<dbReference type="InterPro" id="IPR032675">
    <property type="entry name" value="LRR_dom_sf"/>
</dbReference>
<gene>
    <name evidence="2" type="primary">A07p040530.1_BraROA</name>
    <name evidence="2" type="ORF">IGI04_028278</name>
</gene>
<accession>A0ABQ7L5A7</accession>
<protein>
    <recommendedName>
        <fullName evidence="1">F-box domain-containing protein</fullName>
    </recommendedName>
</protein>
<dbReference type="SUPFAM" id="SSF81383">
    <property type="entry name" value="F-box domain"/>
    <property type="match status" value="2"/>
</dbReference>
<evidence type="ECO:0000313" key="3">
    <source>
        <dbReference type="Proteomes" id="UP000823674"/>
    </source>
</evidence>
<feature type="domain" description="F-box" evidence="1">
    <location>
        <begin position="112"/>
        <end position="148"/>
    </location>
</feature>
<dbReference type="PROSITE" id="PS50181">
    <property type="entry name" value="FBOX"/>
    <property type="match status" value="2"/>
</dbReference>
<dbReference type="Pfam" id="PF07723">
    <property type="entry name" value="LRR_2"/>
    <property type="match status" value="2"/>
</dbReference>
<dbReference type="InterPro" id="IPR050232">
    <property type="entry name" value="FBL13/AtMIF1-like"/>
</dbReference>
<dbReference type="PANTHER" id="PTHR31900:SF33">
    <property type="entry name" value="PROTEIN WITH RNI-LIKE_FBD-LIKE DOMAIN"/>
    <property type="match status" value="1"/>
</dbReference>
<dbReference type="InterPro" id="IPR006566">
    <property type="entry name" value="FBD"/>
</dbReference>
<keyword evidence="3" id="KW-1185">Reference proteome</keyword>
<feature type="domain" description="F-box" evidence="1">
    <location>
        <begin position="623"/>
        <end position="659"/>
    </location>
</feature>
<comment type="caution">
    <text evidence="2">The sequence shown here is derived from an EMBL/GenBank/DDBJ whole genome shotgun (WGS) entry which is preliminary data.</text>
</comment>
<dbReference type="InterPro" id="IPR036047">
    <property type="entry name" value="F-box-like_dom_sf"/>
</dbReference>
<reference evidence="2 3" key="1">
    <citation type="submission" date="2021-03" db="EMBL/GenBank/DDBJ databases">
        <authorList>
            <person name="King G.J."/>
            <person name="Bancroft I."/>
            <person name="Baten A."/>
            <person name="Bloomfield J."/>
            <person name="Borpatragohain P."/>
            <person name="He Z."/>
            <person name="Irish N."/>
            <person name="Irwin J."/>
            <person name="Liu K."/>
            <person name="Mauleon R.P."/>
            <person name="Moore J."/>
            <person name="Morris R."/>
            <person name="Ostergaard L."/>
            <person name="Wang B."/>
            <person name="Wells R."/>
        </authorList>
    </citation>
    <scope>NUCLEOTIDE SEQUENCE [LARGE SCALE GENOMIC DNA]</scope>
    <source>
        <strain evidence="2">R-o-18</strain>
        <tissue evidence="2">Leaf</tissue>
    </source>
</reference>
<dbReference type="SUPFAM" id="SSF52058">
    <property type="entry name" value="L domain-like"/>
    <property type="match status" value="1"/>
</dbReference>
<organism evidence="2 3">
    <name type="scientific">Brassica rapa subsp. trilocularis</name>
    <dbReference type="NCBI Taxonomy" id="1813537"/>
    <lineage>
        <taxon>Eukaryota</taxon>
        <taxon>Viridiplantae</taxon>
        <taxon>Streptophyta</taxon>
        <taxon>Embryophyta</taxon>
        <taxon>Tracheophyta</taxon>
        <taxon>Spermatophyta</taxon>
        <taxon>Magnoliopsida</taxon>
        <taxon>eudicotyledons</taxon>
        <taxon>Gunneridae</taxon>
        <taxon>Pentapetalae</taxon>
        <taxon>rosids</taxon>
        <taxon>malvids</taxon>
        <taxon>Brassicales</taxon>
        <taxon>Brassicaceae</taxon>
        <taxon>Brassiceae</taxon>
        <taxon>Brassica</taxon>
    </lineage>
</organism>
<dbReference type="InterPro" id="IPR013101">
    <property type="entry name" value="LRR_PRU1-like"/>
</dbReference>
<dbReference type="Proteomes" id="UP000823674">
    <property type="component" value="Chromosome A07"/>
</dbReference>
<dbReference type="EMBL" id="JADBGQ010000009">
    <property type="protein sequence ID" value="KAG5380436.1"/>
    <property type="molecule type" value="Genomic_DNA"/>
</dbReference>
<dbReference type="CDD" id="cd22160">
    <property type="entry name" value="F-box_AtFBL13-like"/>
    <property type="match status" value="2"/>
</dbReference>
<dbReference type="SUPFAM" id="SSF52047">
    <property type="entry name" value="RNI-like"/>
    <property type="match status" value="1"/>
</dbReference>
<proteinExistence type="predicted"/>
<dbReference type="InterPro" id="IPR053781">
    <property type="entry name" value="F-box_AtFBL13-like"/>
</dbReference>
<dbReference type="SMART" id="SM00579">
    <property type="entry name" value="FBD"/>
    <property type="match status" value="2"/>
</dbReference>
<evidence type="ECO:0000259" key="1">
    <source>
        <dbReference type="PROSITE" id="PS50181"/>
    </source>
</evidence>
<dbReference type="InterPro" id="IPR001810">
    <property type="entry name" value="F-box_dom"/>
</dbReference>
<dbReference type="Gene3D" id="3.80.10.10">
    <property type="entry name" value="Ribonuclease Inhibitor"/>
    <property type="match status" value="2"/>
</dbReference>